<comment type="caution">
    <text evidence="2">The sequence shown here is derived from an EMBL/GenBank/DDBJ whole genome shotgun (WGS) entry which is preliminary data.</text>
</comment>
<name>A0A6A6LWQ6_HEVBR</name>
<accession>A0A6A6LWQ6</accession>
<keyword evidence="1" id="KW-0812">Transmembrane</keyword>
<dbReference type="EMBL" id="JAAGAX010000009">
    <property type="protein sequence ID" value="KAF2304089.1"/>
    <property type="molecule type" value="Genomic_DNA"/>
</dbReference>
<dbReference type="Proteomes" id="UP000467840">
    <property type="component" value="Chromosome 16"/>
</dbReference>
<reference evidence="2 3" key="1">
    <citation type="journal article" date="2020" name="Mol. Plant">
        <title>The Chromosome-Based Rubber Tree Genome Provides New Insights into Spurge Genome Evolution and Rubber Biosynthesis.</title>
        <authorList>
            <person name="Liu J."/>
            <person name="Shi C."/>
            <person name="Shi C.C."/>
            <person name="Li W."/>
            <person name="Zhang Q.J."/>
            <person name="Zhang Y."/>
            <person name="Li K."/>
            <person name="Lu H.F."/>
            <person name="Shi C."/>
            <person name="Zhu S.T."/>
            <person name="Xiao Z.Y."/>
            <person name="Nan H."/>
            <person name="Yue Y."/>
            <person name="Zhu X.G."/>
            <person name="Wu Y."/>
            <person name="Hong X.N."/>
            <person name="Fan G.Y."/>
            <person name="Tong Y."/>
            <person name="Zhang D."/>
            <person name="Mao C.L."/>
            <person name="Liu Y.L."/>
            <person name="Hao S.J."/>
            <person name="Liu W.Q."/>
            <person name="Lv M.Q."/>
            <person name="Zhang H.B."/>
            <person name="Liu Y."/>
            <person name="Hu-Tang G.R."/>
            <person name="Wang J.P."/>
            <person name="Wang J.H."/>
            <person name="Sun Y.H."/>
            <person name="Ni S.B."/>
            <person name="Chen W.B."/>
            <person name="Zhang X.C."/>
            <person name="Jiao Y.N."/>
            <person name="Eichler E.E."/>
            <person name="Li G.H."/>
            <person name="Liu X."/>
            <person name="Gao L.Z."/>
        </authorList>
    </citation>
    <scope>NUCLEOTIDE SEQUENCE [LARGE SCALE GENOMIC DNA]</scope>
    <source>
        <strain evidence="3">cv. GT1</strain>
        <tissue evidence="2">Leaf</tissue>
    </source>
</reference>
<evidence type="ECO:0000256" key="1">
    <source>
        <dbReference type="SAM" id="Phobius"/>
    </source>
</evidence>
<keyword evidence="1" id="KW-0472">Membrane</keyword>
<feature type="transmembrane region" description="Helical" evidence="1">
    <location>
        <begin position="51"/>
        <end position="71"/>
    </location>
</feature>
<proteinExistence type="predicted"/>
<gene>
    <name evidence="2" type="ORF">GH714_027089</name>
</gene>
<sequence length="117" mass="12803">MGTFPSRSGVVLLLFCVYCFVDLGVSRLRKVGELYLVTLLTVDGDSKLMKTGGLVLIEVGALVILLCSLNCETSFISIGSLAWCQVRWDNAYGWEVRSPPSRRQCCGEEVAESSTFA</sequence>
<evidence type="ECO:0000313" key="2">
    <source>
        <dbReference type="EMBL" id="KAF2304089.1"/>
    </source>
</evidence>
<dbReference type="AlphaFoldDB" id="A0A6A6LWQ6"/>
<keyword evidence="3" id="KW-1185">Reference proteome</keyword>
<keyword evidence="1" id="KW-1133">Transmembrane helix</keyword>
<protein>
    <submittedName>
        <fullName evidence="2">Uncharacterized protein</fullName>
    </submittedName>
</protein>
<evidence type="ECO:0000313" key="3">
    <source>
        <dbReference type="Proteomes" id="UP000467840"/>
    </source>
</evidence>
<organism evidence="2 3">
    <name type="scientific">Hevea brasiliensis</name>
    <name type="common">Para rubber tree</name>
    <name type="synonym">Siphonia brasiliensis</name>
    <dbReference type="NCBI Taxonomy" id="3981"/>
    <lineage>
        <taxon>Eukaryota</taxon>
        <taxon>Viridiplantae</taxon>
        <taxon>Streptophyta</taxon>
        <taxon>Embryophyta</taxon>
        <taxon>Tracheophyta</taxon>
        <taxon>Spermatophyta</taxon>
        <taxon>Magnoliopsida</taxon>
        <taxon>eudicotyledons</taxon>
        <taxon>Gunneridae</taxon>
        <taxon>Pentapetalae</taxon>
        <taxon>rosids</taxon>
        <taxon>fabids</taxon>
        <taxon>Malpighiales</taxon>
        <taxon>Euphorbiaceae</taxon>
        <taxon>Crotonoideae</taxon>
        <taxon>Micrandreae</taxon>
        <taxon>Hevea</taxon>
    </lineage>
</organism>